<dbReference type="GO" id="GO:0009102">
    <property type="term" value="P:biotin biosynthetic process"/>
    <property type="evidence" value="ECO:0007669"/>
    <property type="project" value="UniProtKB-KW"/>
</dbReference>
<evidence type="ECO:0000256" key="5">
    <source>
        <dbReference type="ARBA" id="ARBA00011738"/>
    </source>
</evidence>
<dbReference type="Pfam" id="PF00155">
    <property type="entry name" value="Aminotran_1_2"/>
    <property type="match status" value="1"/>
</dbReference>
<protein>
    <recommendedName>
        <fullName evidence="6">8-amino-7-oxononanoate synthase</fullName>
        <ecNumber evidence="6">2.3.1.47</ecNumber>
    </recommendedName>
    <alternativeName>
        <fullName evidence="10">7-keto-8-amino-pelargonic acid synthase</fullName>
    </alternativeName>
    <alternativeName>
        <fullName evidence="11">8-amino-7-ketopelargonate synthase</fullName>
    </alternativeName>
</protein>
<keyword evidence="7" id="KW-0808">Transferase</keyword>
<evidence type="ECO:0000256" key="9">
    <source>
        <dbReference type="ARBA" id="ARBA00022898"/>
    </source>
</evidence>
<dbReference type="GO" id="GO:0008710">
    <property type="term" value="F:8-amino-7-oxononanoate synthase activity"/>
    <property type="evidence" value="ECO:0007669"/>
    <property type="project" value="UniProtKB-EC"/>
</dbReference>
<evidence type="ECO:0000256" key="10">
    <source>
        <dbReference type="ARBA" id="ARBA00032610"/>
    </source>
</evidence>
<comment type="pathway">
    <text evidence="3">Lipid metabolism.</text>
</comment>
<proteinExistence type="inferred from homology"/>
<evidence type="ECO:0000256" key="6">
    <source>
        <dbReference type="ARBA" id="ARBA00013187"/>
    </source>
</evidence>
<dbReference type="PANTHER" id="PTHR13693:SF100">
    <property type="entry name" value="8-AMINO-7-OXONONANOATE SYNTHASE"/>
    <property type="match status" value="1"/>
</dbReference>
<comment type="subunit">
    <text evidence="5">Homodimer.</text>
</comment>
<name>A0AAE3SIK4_9BACT</name>
<evidence type="ECO:0000256" key="3">
    <source>
        <dbReference type="ARBA" id="ARBA00005189"/>
    </source>
</evidence>
<keyword evidence="16" id="KW-1185">Reference proteome</keyword>
<keyword evidence="9 13" id="KW-0663">Pyridoxal phosphate</keyword>
<dbReference type="InterPro" id="IPR015424">
    <property type="entry name" value="PyrdxlP-dep_Trfase"/>
</dbReference>
<evidence type="ECO:0000256" key="2">
    <source>
        <dbReference type="ARBA" id="ARBA00004746"/>
    </source>
</evidence>
<dbReference type="PROSITE" id="PS00599">
    <property type="entry name" value="AA_TRANSFER_CLASS_2"/>
    <property type="match status" value="1"/>
</dbReference>
<organism evidence="15 16">
    <name type="scientific">Plebeiibacterium sediminum</name>
    <dbReference type="NCBI Taxonomy" id="2992112"/>
    <lineage>
        <taxon>Bacteria</taxon>
        <taxon>Pseudomonadati</taxon>
        <taxon>Bacteroidota</taxon>
        <taxon>Bacteroidia</taxon>
        <taxon>Marinilabiliales</taxon>
        <taxon>Marinilabiliaceae</taxon>
        <taxon>Plebeiibacterium</taxon>
    </lineage>
</organism>
<evidence type="ECO:0000313" key="16">
    <source>
        <dbReference type="Proteomes" id="UP001209229"/>
    </source>
</evidence>
<comment type="pathway">
    <text evidence="2">Cofactor biosynthesis; biotin biosynthesis.</text>
</comment>
<dbReference type="SUPFAM" id="SSF53383">
    <property type="entry name" value="PLP-dependent transferases"/>
    <property type="match status" value="1"/>
</dbReference>
<dbReference type="InterPro" id="IPR015421">
    <property type="entry name" value="PyrdxlP-dep_Trfase_major"/>
</dbReference>
<feature type="domain" description="Aminotransferase class I/classII large" evidence="14">
    <location>
        <begin position="38"/>
        <end position="378"/>
    </location>
</feature>
<evidence type="ECO:0000256" key="12">
    <source>
        <dbReference type="ARBA" id="ARBA00047715"/>
    </source>
</evidence>
<dbReference type="Gene3D" id="3.90.1150.10">
    <property type="entry name" value="Aspartate Aminotransferase, domain 1"/>
    <property type="match status" value="1"/>
</dbReference>
<evidence type="ECO:0000259" key="14">
    <source>
        <dbReference type="Pfam" id="PF00155"/>
    </source>
</evidence>
<comment type="caution">
    <text evidence="15">The sequence shown here is derived from an EMBL/GenBank/DDBJ whole genome shotgun (WGS) entry which is preliminary data.</text>
</comment>
<dbReference type="Gene3D" id="3.40.640.10">
    <property type="entry name" value="Type I PLP-dependent aspartate aminotransferase-like (Major domain)"/>
    <property type="match status" value="1"/>
</dbReference>
<dbReference type="AlphaFoldDB" id="A0AAE3SIK4"/>
<evidence type="ECO:0000256" key="1">
    <source>
        <dbReference type="ARBA" id="ARBA00001933"/>
    </source>
</evidence>
<dbReference type="GO" id="GO:0030170">
    <property type="term" value="F:pyridoxal phosphate binding"/>
    <property type="evidence" value="ECO:0007669"/>
    <property type="project" value="InterPro"/>
</dbReference>
<sequence length="392" mass="44093">MERFKNIINQLEQQDLKRSLKSIENNTDGYCYYNGQRMLNLSSNDYLGLATNIELQKEFMNHMVSNPHWLSFGSGSSRLLTGNTNLYDETEASLQNWYKSESAIFFNSGYHANMGILPALSEKTDLILSDKLCHASIIDGIRLSNADHVRYRHADYEHLESILKKRRHQYDKVFIVSESVFSMDGDAVDLQQLVTLKEKYNAILYVDEAHGVGALGKTGLGLCEEQNVVNKIDIIIGTMGKAMASVGAFAILNQTLGQVLINKARTLIFTTALPSINMAWSKFIIDKMPAFSIYREHLKNLSAQCNQNINNLGFNVSQSYIIPIVVGENKIAVTLAEHLQSKGYLVFPIRPPTVPQGTARLRISLTANLNPHLLNPFIHEVKSYLVQELHLS</sequence>
<dbReference type="PANTHER" id="PTHR13693">
    <property type="entry name" value="CLASS II AMINOTRANSFERASE/8-AMINO-7-OXONONANOATE SYNTHASE"/>
    <property type="match status" value="1"/>
</dbReference>
<evidence type="ECO:0000256" key="7">
    <source>
        <dbReference type="ARBA" id="ARBA00022679"/>
    </source>
</evidence>
<comment type="cofactor">
    <cofactor evidence="1 13">
        <name>pyridoxal 5'-phosphate</name>
        <dbReference type="ChEBI" id="CHEBI:597326"/>
    </cofactor>
</comment>
<dbReference type="EMBL" id="JAPDPJ010000100">
    <property type="protein sequence ID" value="MCW3789333.1"/>
    <property type="molecule type" value="Genomic_DNA"/>
</dbReference>
<dbReference type="InterPro" id="IPR015422">
    <property type="entry name" value="PyrdxlP-dep_Trfase_small"/>
</dbReference>
<gene>
    <name evidence="15" type="ORF">OM075_22920</name>
</gene>
<dbReference type="RefSeq" id="WP_301192888.1">
    <property type="nucleotide sequence ID" value="NZ_JAPDPJ010000100.1"/>
</dbReference>
<evidence type="ECO:0000313" key="15">
    <source>
        <dbReference type="EMBL" id="MCW3789333.1"/>
    </source>
</evidence>
<comment type="similarity">
    <text evidence="4">Belongs to the class-II pyridoxal-phosphate-dependent aminotransferase family. BioF subfamily.</text>
</comment>
<dbReference type="Proteomes" id="UP001209229">
    <property type="component" value="Unassembled WGS sequence"/>
</dbReference>
<reference evidence="15" key="1">
    <citation type="submission" date="2022-10" db="EMBL/GenBank/DDBJ databases">
        <authorList>
            <person name="Yu W.X."/>
        </authorList>
    </citation>
    <scope>NUCLEOTIDE SEQUENCE</scope>
    <source>
        <strain evidence="15">AAT</strain>
    </source>
</reference>
<dbReference type="InterPro" id="IPR001917">
    <property type="entry name" value="Aminotrans_II_pyridoxalP_BS"/>
</dbReference>
<accession>A0AAE3SIK4</accession>
<dbReference type="InterPro" id="IPR050087">
    <property type="entry name" value="AON_synthase_class-II"/>
</dbReference>
<comment type="catalytic activity">
    <reaction evidence="12">
        <text>6-carboxyhexanoyl-[ACP] + L-alanine + H(+) = (8S)-8-amino-7-oxononanoate + holo-[ACP] + CO2</text>
        <dbReference type="Rhea" id="RHEA:42288"/>
        <dbReference type="Rhea" id="RHEA-COMP:9685"/>
        <dbReference type="Rhea" id="RHEA-COMP:9955"/>
        <dbReference type="ChEBI" id="CHEBI:15378"/>
        <dbReference type="ChEBI" id="CHEBI:16526"/>
        <dbReference type="ChEBI" id="CHEBI:57972"/>
        <dbReference type="ChEBI" id="CHEBI:64479"/>
        <dbReference type="ChEBI" id="CHEBI:78846"/>
        <dbReference type="ChEBI" id="CHEBI:149468"/>
        <dbReference type="EC" id="2.3.1.47"/>
    </reaction>
</comment>
<evidence type="ECO:0000256" key="13">
    <source>
        <dbReference type="RuleBase" id="RU003693"/>
    </source>
</evidence>
<evidence type="ECO:0000256" key="11">
    <source>
        <dbReference type="ARBA" id="ARBA00033381"/>
    </source>
</evidence>
<evidence type="ECO:0000256" key="4">
    <source>
        <dbReference type="ARBA" id="ARBA00010008"/>
    </source>
</evidence>
<keyword evidence="8" id="KW-0093">Biotin biosynthesis</keyword>
<evidence type="ECO:0000256" key="8">
    <source>
        <dbReference type="ARBA" id="ARBA00022756"/>
    </source>
</evidence>
<dbReference type="InterPro" id="IPR004839">
    <property type="entry name" value="Aminotransferase_I/II_large"/>
</dbReference>
<dbReference type="EC" id="2.3.1.47" evidence="6"/>